<keyword evidence="2" id="KW-1185">Reference proteome</keyword>
<dbReference type="KEGG" id="egl:EGR_05287"/>
<organism evidence="1 2">
    <name type="scientific">Echinococcus granulosus</name>
    <name type="common">Hydatid tapeworm</name>
    <dbReference type="NCBI Taxonomy" id="6210"/>
    <lineage>
        <taxon>Eukaryota</taxon>
        <taxon>Metazoa</taxon>
        <taxon>Spiralia</taxon>
        <taxon>Lophotrochozoa</taxon>
        <taxon>Platyhelminthes</taxon>
        <taxon>Cestoda</taxon>
        <taxon>Eucestoda</taxon>
        <taxon>Cyclophyllidea</taxon>
        <taxon>Taeniidae</taxon>
        <taxon>Echinococcus</taxon>
        <taxon>Echinococcus granulosus group</taxon>
    </lineage>
</organism>
<dbReference type="CTD" id="36341002"/>
<evidence type="ECO:0000313" key="2">
    <source>
        <dbReference type="Proteomes" id="UP000019149"/>
    </source>
</evidence>
<sequence length="197" mass="22801">MRKQFDESTESLRLNGSSEMESGISTKHFKMLAKKHELASEHFTRRFQSYDYLQSFTACHFFANQRKKMIFALNLNLVEEVASFCMYLREMKRILKIESSKKESFVESNCQVESHNSMARRHNIHAISFADDEGMHLILGINYDFNETGVIVCNFFCSFSFATSEHLDIDYGIGLIISTPNLSSPKYFLIFSSCSFK</sequence>
<evidence type="ECO:0000313" key="1">
    <source>
        <dbReference type="EMBL" id="EUB59811.1"/>
    </source>
</evidence>
<dbReference type="AlphaFoldDB" id="W6UFT9"/>
<dbReference type="EMBL" id="APAU02000038">
    <property type="protein sequence ID" value="EUB59811.1"/>
    <property type="molecule type" value="Genomic_DNA"/>
</dbReference>
<dbReference type="Proteomes" id="UP000019149">
    <property type="component" value="Unassembled WGS sequence"/>
</dbReference>
<comment type="caution">
    <text evidence="1">The sequence shown here is derived from an EMBL/GenBank/DDBJ whole genome shotgun (WGS) entry which is preliminary data.</text>
</comment>
<proteinExistence type="predicted"/>
<accession>W6UFT9</accession>
<reference evidence="1 2" key="1">
    <citation type="journal article" date="2013" name="Nat. Genet.">
        <title>The genome of the hydatid tapeworm Echinococcus granulosus.</title>
        <authorList>
            <person name="Zheng H."/>
            <person name="Zhang W."/>
            <person name="Zhang L."/>
            <person name="Zhang Z."/>
            <person name="Li J."/>
            <person name="Lu G."/>
            <person name="Zhu Y."/>
            <person name="Wang Y."/>
            <person name="Huang Y."/>
            <person name="Liu J."/>
            <person name="Kang H."/>
            <person name="Chen J."/>
            <person name="Wang L."/>
            <person name="Chen A."/>
            <person name="Yu S."/>
            <person name="Gao Z."/>
            <person name="Jin L."/>
            <person name="Gu W."/>
            <person name="Wang Z."/>
            <person name="Zhao L."/>
            <person name="Shi B."/>
            <person name="Wen H."/>
            <person name="Lin R."/>
            <person name="Jones M.K."/>
            <person name="Brejova B."/>
            <person name="Vinar T."/>
            <person name="Zhao G."/>
            <person name="McManus D.P."/>
            <person name="Chen Z."/>
            <person name="Zhou Y."/>
            <person name="Wang S."/>
        </authorList>
    </citation>
    <scope>NUCLEOTIDE SEQUENCE [LARGE SCALE GENOMIC DNA]</scope>
</reference>
<dbReference type="RefSeq" id="XP_024351007.1">
    <property type="nucleotide sequence ID" value="XM_024494536.1"/>
</dbReference>
<gene>
    <name evidence="1" type="ORF">EGR_05287</name>
</gene>
<protein>
    <submittedName>
        <fullName evidence="1">Uncharacterized protein</fullName>
    </submittedName>
</protein>
<name>W6UFT9_ECHGR</name>
<dbReference type="GeneID" id="36341002"/>